<dbReference type="InterPro" id="IPR006108">
    <property type="entry name" value="3HC_DH_C"/>
</dbReference>
<dbReference type="SUPFAM" id="SSF63825">
    <property type="entry name" value="YWTD domain"/>
    <property type="match status" value="1"/>
</dbReference>
<dbReference type="InterPro" id="IPR036291">
    <property type="entry name" value="NAD(P)-bd_dom_sf"/>
</dbReference>
<dbReference type="PANTHER" id="PTHR48075:SF3">
    <property type="entry name" value="3-HYDROXYACYL-COA DEHYDROGENASE"/>
    <property type="match status" value="1"/>
</dbReference>
<dbReference type="InterPro" id="IPR011042">
    <property type="entry name" value="6-blade_b-propeller_TolB-like"/>
</dbReference>
<dbReference type="Gene3D" id="2.120.10.30">
    <property type="entry name" value="TolB, C-terminal domain"/>
    <property type="match status" value="2"/>
</dbReference>
<dbReference type="Gene3D" id="1.10.1040.10">
    <property type="entry name" value="N-(1-d-carboxylethyl)-l-norvaline Dehydrogenase, domain 2"/>
    <property type="match status" value="1"/>
</dbReference>
<dbReference type="Gene3D" id="3.40.50.720">
    <property type="entry name" value="NAD(P)-binding Rossmann-like Domain"/>
    <property type="match status" value="1"/>
</dbReference>
<feature type="domain" description="3-hydroxyacyl-CoA dehydrogenase C-terminal" evidence="2">
    <location>
        <begin position="190"/>
        <end position="283"/>
    </location>
</feature>
<dbReference type="AlphaFoldDB" id="A0A0N0V5A6"/>
<dbReference type="Pfam" id="PF00725">
    <property type="entry name" value="3HCDH"/>
    <property type="match status" value="1"/>
</dbReference>
<organism evidence="4 5">
    <name type="scientific">Fusarium langsethiae</name>
    <dbReference type="NCBI Taxonomy" id="179993"/>
    <lineage>
        <taxon>Eukaryota</taxon>
        <taxon>Fungi</taxon>
        <taxon>Dikarya</taxon>
        <taxon>Ascomycota</taxon>
        <taxon>Pezizomycotina</taxon>
        <taxon>Sordariomycetes</taxon>
        <taxon>Hypocreomycetidae</taxon>
        <taxon>Hypocreales</taxon>
        <taxon>Nectriaceae</taxon>
        <taxon>Fusarium</taxon>
    </lineage>
</organism>
<dbReference type="InterPro" id="IPR006176">
    <property type="entry name" value="3-OHacyl-CoA_DH_NAD-bd"/>
</dbReference>
<dbReference type="GO" id="GO:0006631">
    <property type="term" value="P:fatty acid metabolic process"/>
    <property type="evidence" value="ECO:0007669"/>
    <property type="project" value="InterPro"/>
</dbReference>
<dbReference type="GO" id="GO:0016616">
    <property type="term" value="F:oxidoreductase activity, acting on the CH-OH group of donors, NAD or NADP as acceptor"/>
    <property type="evidence" value="ECO:0007669"/>
    <property type="project" value="InterPro"/>
</dbReference>
<keyword evidence="5" id="KW-1185">Reference proteome</keyword>
<dbReference type="GO" id="GO:0070403">
    <property type="term" value="F:NAD+ binding"/>
    <property type="evidence" value="ECO:0007669"/>
    <property type="project" value="InterPro"/>
</dbReference>
<evidence type="ECO:0000313" key="5">
    <source>
        <dbReference type="Proteomes" id="UP000037904"/>
    </source>
</evidence>
<comment type="caution">
    <text evidence="4">The sequence shown here is derived from an EMBL/GenBank/DDBJ whole genome shotgun (WGS) entry which is preliminary data.</text>
</comment>
<protein>
    <submittedName>
        <fullName evidence="4">3-hydroxyacyl-dehydrogenase</fullName>
    </submittedName>
</protein>
<proteinExistence type="predicted"/>
<evidence type="ECO:0000313" key="4">
    <source>
        <dbReference type="EMBL" id="KPA36647.1"/>
    </source>
</evidence>
<dbReference type="PANTHER" id="PTHR48075">
    <property type="entry name" value="3-HYDROXYACYL-COA DEHYDROGENASE FAMILY PROTEIN"/>
    <property type="match status" value="1"/>
</dbReference>
<feature type="domain" description="3-hydroxyacyl-CoA dehydrogenase NAD binding" evidence="3">
    <location>
        <begin position="14"/>
        <end position="172"/>
    </location>
</feature>
<reference evidence="4 5" key="1">
    <citation type="submission" date="2015-04" db="EMBL/GenBank/DDBJ databases">
        <title>The draft genome sequence of Fusarium langsethiae, a T-2/HT-2 mycotoxin producer.</title>
        <authorList>
            <person name="Lysoe E."/>
            <person name="Divon H.H."/>
            <person name="Terzi V."/>
            <person name="Orru L."/>
            <person name="Lamontanara A."/>
            <person name="Kolseth A.-K."/>
            <person name="Frandsen R.J."/>
            <person name="Nielsen K."/>
            <person name="Thrane U."/>
        </authorList>
    </citation>
    <scope>NUCLEOTIDE SEQUENCE [LARGE SCALE GENOMIC DNA]</scope>
    <source>
        <strain evidence="4 5">Fl201059</strain>
    </source>
</reference>
<dbReference type="SUPFAM" id="SSF51735">
    <property type="entry name" value="NAD(P)-binding Rossmann-fold domains"/>
    <property type="match status" value="1"/>
</dbReference>
<accession>A0A0N0V5A6</accession>
<evidence type="ECO:0000259" key="2">
    <source>
        <dbReference type="Pfam" id="PF00725"/>
    </source>
</evidence>
<dbReference type="Pfam" id="PF02737">
    <property type="entry name" value="3HCDH_N"/>
    <property type="match status" value="1"/>
</dbReference>
<dbReference type="InterPro" id="IPR000033">
    <property type="entry name" value="LDLR_classB_rpt"/>
</dbReference>
<gene>
    <name evidence="4" type="ORF">FLAG1_10567</name>
</gene>
<evidence type="ECO:0000256" key="1">
    <source>
        <dbReference type="ARBA" id="ARBA00023002"/>
    </source>
</evidence>
<name>A0A0N0V5A6_FUSLA</name>
<dbReference type="SMART" id="SM00135">
    <property type="entry name" value="LY"/>
    <property type="match status" value="4"/>
</dbReference>
<dbReference type="SUPFAM" id="SSF48179">
    <property type="entry name" value="6-phosphogluconate dehydrogenase C-terminal domain-like"/>
    <property type="match status" value="1"/>
</dbReference>
<sequence length="605" mass="67245">MSWNIPADYQTRPVVVLGGGVLGRRIAACFVSAGWRVIIRDPSEQSRKDAIDYIRDNITAYIAMSHGQEGTYEAIEDLETAVKRAWIVFEAVPEVLSLKTHTFHDLEKFAPPDCILASNSSSFKTSEMLDEVQDATKQRVLNTHFMMPPQAMIVELMTSGHTADGIFAFLSKELSKAALKPFTVHGESSGFIFNRIWASIKREVLAVIAEGVAEPSTIDEMWKDQYQSPVGPCVMMDSVGLDTVEHIEQNYVEKRHLPTTTLEWLHKNYIEPGKLGNKSEKGGLYPPPPKGEKTNLFVLNIYQGASPGELRVEEKMQSGQIIQVNLENKSARPTALVSGQKIPDGIDISGDRMYWTTMGIPSKNDGAVYSAKLDGSDIQTIIPEGEVHTPKQLCIDQDSRKMYFTDREGLRVHRCSLDGSHHEVIVQTGDWRTEKDKVKDAQYWPVGIAISNKLNRIFWTQKGASKGFQGRIFSASIDLPAGADASSRKDIEVIASGLPEPIDLQVDEDEGVLYWTDRGEVPFGNTLNKKTIIGEAPDVEKEMGRQIIAQGFGEAIGLALDKARKRIYVADMSGRLWECLMTPGPKEKIYESSGHCYTGLVMFKA</sequence>
<keyword evidence="1" id="KW-0560">Oxidoreductase</keyword>
<dbReference type="InterPro" id="IPR008927">
    <property type="entry name" value="6-PGluconate_DH-like_C_sf"/>
</dbReference>
<dbReference type="Proteomes" id="UP000037904">
    <property type="component" value="Unassembled WGS sequence"/>
</dbReference>
<evidence type="ECO:0000259" key="3">
    <source>
        <dbReference type="Pfam" id="PF02737"/>
    </source>
</evidence>
<dbReference type="EMBL" id="JXCE01000578">
    <property type="protein sequence ID" value="KPA36647.1"/>
    <property type="molecule type" value="Genomic_DNA"/>
</dbReference>
<dbReference type="InterPro" id="IPR013328">
    <property type="entry name" value="6PGD_dom2"/>
</dbReference>